<dbReference type="EMBL" id="RCWJ01000001">
    <property type="protein sequence ID" value="RLQ85478.1"/>
    <property type="molecule type" value="Genomic_DNA"/>
</dbReference>
<dbReference type="PROSITE" id="PS51257">
    <property type="entry name" value="PROKAR_LIPOPROTEIN"/>
    <property type="match status" value="1"/>
</dbReference>
<dbReference type="OrthoDB" id="4982568at2"/>
<protein>
    <submittedName>
        <fullName evidence="1">Uncharacterized protein</fullName>
    </submittedName>
</protein>
<gene>
    <name evidence="1" type="ORF">D9V28_00870</name>
</gene>
<proteinExistence type="predicted"/>
<dbReference type="Proteomes" id="UP000282460">
    <property type="component" value="Unassembled WGS sequence"/>
</dbReference>
<evidence type="ECO:0000313" key="1">
    <source>
        <dbReference type="EMBL" id="RLQ85478.1"/>
    </source>
</evidence>
<dbReference type="AlphaFoldDB" id="A0A3L7J471"/>
<reference evidence="1 2" key="1">
    <citation type="submission" date="2018-10" db="EMBL/GenBank/DDBJ databases">
        <authorList>
            <person name="Li J."/>
        </authorList>
    </citation>
    <scope>NUCLEOTIDE SEQUENCE [LARGE SCALE GENOMIC DNA]</scope>
    <source>
        <strain evidence="1 2">ZD1-4</strain>
    </source>
</reference>
<sequence>MSRNRTARASAIGILAVAGLLLTGCSGGQSRAEACTIVQDTLEKAQTELTESVSSFGDDPVAGSEAVNKLAQSFSDANGEISNGDVKPESTKATEALDAFAAEMEKASSDPASADPTALSDAVADVQSTFTDLQEACKG</sequence>
<name>A0A3L7J471_9MICO</name>
<dbReference type="RefSeq" id="WP_121657843.1">
    <property type="nucleotide sequence ID" value="NZ_BMEK01000001.1"/>
</dbReference>
<accession>A0A3L7J471</accession>
<organism evidence="1 2">
    <name type="scientific">Mycetocola zhadangensis</name>
    <dbReference type="NCBI Taxonomy" id="1164595"/>
    <lineage>
        <taxon>Bacteria</taxon>
        <taxon>Bacillati</taxon>
        <taxon>Actinomycetota</taxon>
        <taxon>Actinomycetes</taxon>
        <taxon>Micrococcales</taxon>
        <taxon>Microbacteriaceae</taxon>
        <taxon>Mycetocola</taxon>
    </lineage>
</organism>
<keyword evidence="2" id="KW-1185">Reference proteome</keyword>
<comment type="caution">
    <text evidence="1">The sequence shown here is derived from an EMBL/GenBank/DDBJ whole genome shotgun (WGS) entry which is preliminary data.</text>
</comment>
<evidence type="ECO:0000313" key="2">
    <source>
        <dbReference type="Proteomes" id="UP000282460"/>
    </source>
</evidence>